<dbReference type="Proteomes" id="UP001382955">
    <property type="component" value="Unassembled WGS sequence"/>
</dbReference>
<evidence type="ECO:0000313" key="2">
    <source>
        <dbReference type="Proteomes" id="UP001382955"/>
    </source>
</evidence>
<comment type="caution">
    <text evidence="1">The sequence shown here is derived from an EMBL/GenBank/DDBJ whole genome shotgun (WGS) entry which is preliminary data.</text>
</comment>
<protein>
    <recommendedName>
        <fullName evidence="3">Effector</fullName>
    </recommendedName>
</protein>
<dbReference type="EMBL" id="JAOSIK010000006">
    <property type="protein sequence ID" value="MEK0311843.1"/>
    <property type="molecule type" value="Genomic_DNA"/>
</dbReference>
<sequence length="194" mass="22130">MNMLPLLFLLYYVVFSKNNILLAHNSQNYELDSKTVVLLDQNIPNLSSNKQKLESLQQLFIQNNSLINCKLTLNEEPDPISEFEVCCSSLDYLCQINQKFYTDPADCDKLSEMTEKLKDTVKSRIYSKSSFSQSSLLKVHNLNDTDLKNQLLSSCSAFIIESLTESICYFNFGMLCRFALQTPGIVACIISNNY</sequence>
<accession>A0ABU8ZS93</accession>
<keyword evidence="2" id="KW-1185">Reference proteome</keyword>
<name>A0ABU8ZS93_9MOLU</name>
<evidence type="ECO:0000313" key="1">
    <source>
        <dbReference type="EMBL" id="MEK0311843.1"/>
    </source>
</evidence>
<reference evidence="1 2" key="1">
    <citation type="journal article" date="2023" name="Int. J. Syst. Evol. Microbiol.">
        <title>The observation of taxonomic boundaries for the 16SrII and 16SrXXV phytoplasmas using genome-based delimitation.</title>
        <authorList>
            <person name="Rodrigues Jardim B."/>
            <person name="Tran-Nguyen L.T.T."/>
            <person name="Gambley C."/>
            <person name="Al-Sadi A.M."/>
            <person name="Al-Subhi A.M."/>
            <person name="Foissac X."/>
            <person name="Salar P."/>
            <person name="Cai H."/>
            <person name="Yang J.Y."/>
            <person name="Davis R."/>
            <person name="Jones L."/>
            <person name="Rodoni B."/>
            <person name="Constable F.E."/>
        </authorList>
    </citation>
    <scope>NUCLEOTIDE SEQUENCE [LARGE SCALE GENOMIC DNA]</scope>
    <source>
        <strain evidence="1">BAWM-322</strain>
    </source>
</reference>
<gene>
    <name evidence="1" type="ORF">OC725_00960</name>
</gene>
<organism evidence="1 2">
    <name type="scientific">Candidatus Phytoplasma fabacearum</name>
    <dbReference type="NCBI Taxonomy" id="2982628"/>
    <lineage>
        <taxon>Bacteria</taxon>
        <taxon>Bacillati</taxon>
        <taxon>Mycoplasmatota</taxon>
        <taxon>Mollicutes</taxon>
        <taxon>Acholeplasmatales</taxon>
        <taxon>Acholeplasmataceae</taxon>
        <taxon>Candidatus Phytoplasma</taxon>
        <taxon>16SrII (Peanut WB group)</taxon>
    </lineage>
</organism>
<proteinExistence type="predicted"/>
<evidence type="ECO:0008006" key="3">
    <source>
        <dbReference type="Google" id="ProtNLM"/>
    </source>
</evidence>